<name>A0A9W9JSZ2_9EURO</name>
<gene>
    <name evidence="1" type="ORF">N7456_013372</name>
</gene>
<organism evidence="1 2">
    <name type="scientific">Penicillium angulare</name>
    <dbReference type="NCBI Taxonomy" id="116970"/>
    <lineage>
        <taxon>Eukaryota</taxon>
        <taxon>Fungi</taxon>
        <taxon>Dikarya</taxon>
        <taxon>Ascomycota</taxon>
        <taxon>Pezizomycotina</taxon>
        <taxon>Eurotiomycetes</taxon>
        <taxon>Eurotiomycetidae</taxon>
        <taxon>Eurotiales</taxon>
        <taxon>Aspergillaceae</taxon>
        <taxon>Penicillium</taxon>
    </lineage>
</organism>
<comment type="caution">
    <text evidence="1">The sequence shown here is derived from an EMBL/GenBank/DDBJ whole genome shotgun (WGS) entry which is preliminary data.</text>
</comment>
<dbReference type="EMBL" id="JAPQKH010000011">
    <property type="protein sequence ID" value="KAJ5081134.1"/>
    <property type="molecule type" value="Genomic_DNA"/>
</dbReference>
<protein>
    <submittedName>
        <fullName evidence="1">NAD(P)-binding protein</fullName>
    </submittedName>
</protein>
<dbReference type="PANTHER" id="PTHR43647">
    <property type="entry name" value="DEHYDROGENASE"/>
    <property type="match status" value="1"/>
</dbReference>
<evidence type="ECO:0000313" key="1">
    <source>
        <dbReference type="EMBL" id="KAJ5081134.1"/>
    </source>
</evidence>
<dbReference type="InterPro" id="IPR051593">
    <property type="entry name" value="Ergosterol_Biosynth_ERG27"/>
</dbReference>
<dbReference type="PANTHER" id="PTHR43647:SF4">
    <property type="entry name" value="KETOREDUCTASE (KR) DOMAIN-CONTAINING PROTEIN"/>
    <property type="match status" value="1"/>
</dbReference>
<keyword evidence="2" id="KW-1185">Reference proteome</keyword>
<dbReference type="GO" id="GO:0005741">
    <property type="term" value="C:mitochondrial outer membrane"/>
    <property type="evidence" value="ECO:0007669"/>
    <property type="project" value="TreeGrafter"/>
</dbReference>
<reference evidence="1" key="2">
    <citation type="journal article" date="2023" name="IMA Fungus">
        <title>Comparative genomic study of the Penicillium genus elucidates a diverse pangenome and 15 lateral gene transfer events.</title>
        <authorList>
            <person name="Petersen C."/>
            <person name="Sorensen T."/>
            <person name="Nielsen M.R."/>
            <person name="Sondergaard T.E."/>
            <person name="Sorensen J.L."/>
            <person name="Fitzpatrick D.A."/>
            <person name="Frisvad J.C."/>
            <person name="Nielsen K.L."/>
        </authorList>
    </citation>
    <scope>NUCLEOTIDE SEQUENCE</scope>
    <source>
        <strain evidence="1">IBT 30069</strain>
    </source>
</reference>
<reference evidence="1" key="1">
    <citation type="submission" date="2022-11" db="EMBL/GenBank/DDBJ databases">
        <authorList>
            <person name="Petersen C."/>
        </authorList>
    </citation>
    <scope>NUCLEOTIDE SEQUENCE</scope>
    <source>
        <strain evidence="1">IBT 30069</strain>
    </source>
</reference>
<proteinExistence type="predicted"/>
<accession>A0A9W9JSZ2</accession>
<dbReference type="InterPro" id="IPR036291">
    <property type="entry name" value="NAD(P)-bd_dom_sf"/>
</dbReference>
<dbReference type="AlphaFoldDB" id="A0A9W9JSZ2"/>
<dbReference type="GO" id="GO:0005789">
    <property type="term" value="C:endoplasmic reticulum membrane"/>
    <property type="evidence" value="ECO:0007669"/>
    <property type="project" value="TreeGrafter"/>
</dbReference>
<dbReference type="OrthoDB" id="191139at2759"/>
<evidence type="ECO:0000313" key="2">
    <source>
        <dbReference type="Proteomes" id="UP001149165"/>
    </source>
</evidence>
<sequence>MPAGTIVFTGANSSLAIPAIQHFLTKFPDHYAILTIRDPNTPSPHTDKLRTVIAPFQDRVSIRAADLSNLASVRSLTSSIITEIKAGSLAPITSIICNAYYWNLNVAPEFTEDGFEKTFQVNHIAHAILVQELLESFGASQDDEQVHCGRIVLFGSDTIFPGQSPLEKYPPLLPDDLQELAKPTPETDGDHAGHGFQRYSLSKLAIVTWMYALNDHLQKPENSHLRNITAIAINPGNLTDSRALRTNTPFMIRNMSRFLIRPLRPLFSLMDPTMRTAASAGTDIVTISMERQFEGAKGYFTLLKEDTGPPDSLDKTKQEALWKKTAEWSSI</sequence>
<dbReference type="Proteomes" id="UP001149165">
    <property type="component" value="Unassembled WGS sequence"/>
</dbReference>
<dbReference type="GO" id="GO:0005811">
    <property type="term" value="C:lipid droplet"/>
    <property type="evidence" value="ECO:0007669"/>
    <property type="project" value="TreeGrafter"/>
</dbReference>
<dbReference type="Gene3D" id="3.40.50.720">
    <property type="entry name" value="NAD(P)-binding Rossmann-like Domain"/>
    <property type="match status" value="1"/>
</dbReference>
<dbReference type="SUPFAM" id="SSF51735">
    <property type="entry name" value="NAD(P)-binding Rossmann-fold domains"/>
    <property type="match status" value="1"/>
</dbReference>
<dbReference type="GO" id="GO:0000253">
    <property type="term" value="F:3-beta-hydroxysteroid 3-dehydrogenase (NADP+) activity"/>
    <property type="evidence" value="ECO:0007669"/>
    <property type="project" value="TreeGrafter"/>
</dbReference>